<name>A0AAE3DXN5_9FIRM</name>
<keyword evidence="3 9" id="KW-1003">Cell membrane</keyword>
<dbReference type="AlphaFoldDB" id="A0AAE3DXN5"/>
<feature type="transmembrane region" description="Helical" evidence="10">
    <location>
        <begin position="388"/>
        <end position="414"/>
    </location>
</feature>
<dbReference type="PIRSF" id="PIRSF016636">
    <property type="entry name" value="AlgI_DltB"/>
    <property type="match status" value="1"/>
</dbReference>
<dbReference type="InterPro" id="IPR024194">
    <property type="entry name" value="Ac/AlaTfrase_AlgI/DltB"/>
</dbReference>
<accession>A0AAE3DXN5</accession>
<evidence type="ECO:0000256" key="6">
    <source>
        <dbReference type="ARBA" id="ARBA00022989"/>
    </source>
</evidence>
<comment type="caution">
    <text evidence="11">The sequence shown here is derived from an EMBL/GenBank/DDBJ whole genome shotgun (WGS) entry which is preliminary data.</text>
</comment>
<dbReference type="GO" id="GO:0005886">
    <property type="term" value="C:plasma membrane"/>
    <property type="evidence" value="ECO:0007669"/>
    <property type="project" value="UniProtKB-SubCell"/>
</dbReference>
<feature type="transmembrane region" description="Helical" evidence="10">
    <location>
        <begin position="32"/>
        <end position="57"/>
    </location>
</feature>
<feature type="transmembrane region" description="Helical" evidence="10">
    <location>
        <begin position="6"/>
        <end position="23"/>
    </location>
</feature>
<gene>
    <name evidence="11" type="ORF">LKE05_03040</name>
</gene>
<evidence type="ECO:0000313" key="11">
    <source>
        <dbReference type="EMBL" id="MCC2209771.1"/>
    </source>
</evidence>
<organism evidence="11 12">
    <name type="scientific">Hominilimicola fabiformis</name>
    <dbReference type="NCBI Taxonomy" id="2885356"/>
    <lineage>
        <taxon>Bacteria</taxon>
        <taxon>Bacillati</taxon>
        <taxon>Bacillota</taxon>
        <taxon>Clostridia</taxon>
        <taxon>Eubacteriales</taxon>
        <taxon>Oscillospiraceae</taxon>
        <taxon>Hominilimicola</taxon>
    </lineage>
</organism>
<dbReference type="GO" id="GO:0016746">
    <property type="term" value="F:acyltransferase activity"/>
    <property type="evidence" value="ECO:0007669"/>
    <property type="project" value="UniProtKB-KW"/>
</dbReference>
<evidence type="ECO:0000256" key="8">
    <source>
        <dbReference type="ARBA" id="ARBA00023315"/>
    </source>
</evidence>
<evidence type="ECO:0000256" key="7">
    <source>
        <dbReference type="ARBA" id="ARBA00023136"/>
    </source>
</evidence>
<evidence type="ECO:0000313" key="12">
    <source>
        <dbReference type="Proteomes" id="UP001198242"/>
    </source>
</evidence>
<feature type="transmembrane region" description="Helical" evidence="10">
    <location>
        <begin position="351"/>
        <end position="368"/>
    </location>
</feature>
<keyword evidence="6 10" id="KW-1133">Transmembrane helix</keyword>
<keyword evidence="4 9" id="KW-0808">Transferase</keyword>
<dbReference type="GO" id="GO:0042121">
    <property type="term" value="P:alginic acid biosynthetic process"/>
    <property type="evidence" value="ECO:0007669"/>
    <property type="project" value="InterPro"/>
</dbReference>
<evidence type="ECO:0000256" key="1">
    <source>
        <dbReference type="ARBA" id="ARBA00004651"/>
    </source>
</evidence>
<evidence type="ECO:0000256" key="9">
    <source>
        <dbReference type="PIRNR" id="PIRNR016636"/>
    </source>
</evidence>
<dbReference type="Proteomes" id="UP001198242">
    <property type="component" value="Unassembled WGS sequence"/>
</dbReference>
<evidence type="ECO:0000256" key="5">
    <source>
        <dbReference type="ARBA" id="ARBA00022692"/>
    </source>
</evidence>
<keyword evidence="7 9" id="KW-0472">Membrane</keyword>
<feature type="transmembrane region" description="Helical" evidence="10">
    <location>
        <begin position="69"/>
        <end position="93"/>
    </location>
</feature>
<reference evidence="11 12" key="1">
    <citation type="submission" date="2021-10" db="EMBL/GenBank/DDBJ databases">
        <title>Anaerobic single-cell dispensing facilitates the cultivation of human gut bacteria.</title>
        <authorList>
            <person name="Afrizal A."/>
        </authorList>
    </citation>
    <scope>NUCLEOTIDE SEQUENCE [LARGE SCALE GENOMIC DNA]</scope>
    <source>
        <strain evidence="11 12">CLA-AA-H232</strain>
    </source>
</reference>
<dbReference type="PIRSF" id="PIRSF500217">
    <property type="entry name" value="AlgI"/>
    <property type="match status" value="1"/>
</dbReference>
<keyword evidence="5 10" id="KW-0812">Transmembrane</keyword>
<dbReference type="InterPro" id="IPR004299">
    <property type="entry name" value="MBOAT_fam"/>
</dbReference>
<dbReference type="InterPro" id="IPR028362">
    <property type="entry name" value="AlgI"/>
</dbReference>
<sequence length="462" mass="52744">MVFSSLMFMCIFLPIVLIAYNLSKNLTYKNTVLIIASLFFYAWGEPIWVVLLIFSAFVDYINGRIIDKYYARAGATIALVSSLVINLGLLAMFKYSGFFIENINTFLHTSIPNPNFKLPIGISFYTFQTLSYTIDMYRGKTRVQKSFLGFLAYVSMFPQLVAGPIVRYSTVASELNSRRVTADDFAYGVKRFTAGMCKKVMLANSSGAVASMVLDSTRLTVASSWLGIIMYTFQIYFDFSGYSDMAIGLGRMLGFHFGENFEYPYISRSITEFWRRWHISLSTFFRDYVYIPLGGNRYHAIRNIFIVWLLTGLWHGASWNFIFWGLFYGVLLFIEKTLFKKKLQKIPAPICYIYTMFFVILGWALFYFTDLNALWTFIKSAFGVGTALYDLTAVSTFCTNAWLIAVCVIASTPIPTIIHKNFCKKSKVFAAISEPVLVIVGLGVCFVLLVGQTYNPFLYFRF</sequence>
<dbReference type="RefSeq" id="WP_308455890.1">
    <property type="nucleotide sequence ID" value="NZ_JAJEQM010000003.1"/>
</dbReference>
<comment type="similarity">
    <text evidence="2 9">Belongs to the membrane-bound acyltransferase family.</text>
</comment>
<protein>
    <submittedName>
        <fullName evidence="11">MBOAT family protein</fullName>
    </submittedName>
</protein>
<evidence type="ECO:0000256" key="10">
    <source>
        <dbReference type="SAM" id="Phobius"/>
    </source>
</evidence>
<dbReference type="EMBL" id="JAJEQM010000003">
    <property type="protein sequence ID" value="MCC2209771.1"/>
    <property type="molecule type" value="Genomic_DNA"/>
</dbReference>
<dbReference type="PANTHER" id="PTHR13285:SF23">
    <property type="entry name" value="TEICHOIC ACID D-ALANYLTRANSFERASE"/>
    <property type="match status" value="1"/>
</dbReference>
<evidence type="ECO:0000256" key="4">
    <source>
        <dbReference type="ARBA" id="ARBA00022679"/>
    </source>
</evidence>
<feature type="transmembrane region" description="Helical" evidence="10">
    <location>
        <begin position="219"/>
        <end position="237"/>
    </location>
</feature>
<dbReference type="PANTHER" id="PTHR13285">
    <property type="entry name" value="ACYLTRANSFERASE"/>
    <property type="match status" value="1"/>
</dbReference>
<proteinExistence type="inferred from homology"/>
<evidence type="ECO:0000256" key="2">
    <source>
        <dbReference type="ARBA" id="ARBA00010323"/>
    </source>
</evidence>
<keyword evidence="12" id="KW-1185">Reference proteome</keyword>
<dbReference type="Pfam" id="PF03062">
    <property type="entry name" value="MBOAT"/>
    <property type="match status" value="1"/>
</dbReference>
<evidence type="ECO:0000256" key="3">
    <source>
        <dbReference type="ARBA" id="ARBA00022475"/>
    </source>
</evidence>
<keyword evidence="8 9" id="KW-0012">Acyltransferase</keyword>
<feature type="transmembrane region" description="Helical" evidence="10">
    <location>
        <begin position="435"/>
        <end position="454"/>
    </location>
</feature>
<comment type="subcellular location">
    <subcellularLocation>
        <location evidence="1">Cell membrane</location>
        <topology evidence="1">Multi-pass membrane protein</topology>
    </subcellularLocation>
</comment>
<feature type="transmembrane region" description="Helical" evidence="10">
    <location>
        <begin position="146"/>
        <end position="166"/>
    </location>
</feature>
<feature type="transmembrane region" description="Helical" evidence="10">
    <location>
        <begin position="300"/>
        <end position="315"/>
    </location>
</feature>
<dbReference type="InterPro" id="IPR051085">
    <property type="entry name" value="MB_O-acyltransferase"/>
</dbReference>